<keyword evidence="13 27" id="KW-0812">Transmembrane</keyword>
<comment type="catalytic activity">
    <reaction evidence="23">
        <text>Preferential cleavage: (Ac)2-L-Lys-D-Ala-|-D-Ala. Also transpeptidation of peptidyl-alanyl moieties that are N-acyl substituents of D-alanine.</text>
        <dbReference type="EC" id="3.4.16.4"/>
    </reaction>
</comment>
<evidence type="ECO:0000256" key="27">
    <source>
        <dbReference type="SAM" id="Phobius"/>
    </source>
</evidence>
<evidence type="ECO:0000256" key="24">
    <source>
        <dbReference type="ARBA" id="ARBA00044770"/>
    </source>
</evidence>
<dbReference type="GO" id="GO:0009252">
    <property type="term" value="P:peptidoglycan biosynthetic process"/>
    <property type="evidence" value="ECO:0007669"/>
    <property type="project" value="UniProtKB-UniPathway"/>
</dbReference>
<dbReference type="GO" id="GO:0003676">
    <property type="term" value="F:nucleic acid binding"/>
    <property type="evidence" value="ECO:0007669"/>
    <property type="project" value="InterPro"/>
</dbReference>
<dbReference type="PANTHER" id="PTHR32282:SF27">
    <property type="entry name" value="PENICILLIN-BINDING PROTEIN 1A"/>
    <property type="match status" value="1"/>
</dbReference>
<dbReference type="Pfam" id="PF00912">
    <property type="entry name" value="Transgly"/>
    <property type="match status" value="1"/>
</dbReference>
<keyword evidence="17" id="KW-0573">Peptidoglycan synthesis</keyword>
<comment type="catalytic activity">
    <reaction evidence="25">
        <text>[GlcNAc-(1-&gt;4)-Mur2Ac(oyl-L-Ala-gamma-D-Glu-L-Lys-D-Ala-D-Ala)](n)-di-trans,octa-cis-undecaprenyl diphosphate + beta-D-GlcNAc-(1-&gt;4)-Mur2Ac(oyl-L-Ala-gamma-D-Glu-L-Lys-D-Ala-D-Ala)-di-trans,octa-cis-undecaprenyl diphosphate = [GlcNAc-(1-&gt;4)-Mur2Ac(oyl-L-Ala-gamma-D-Glu-L-Lys-D-Ala-D-Ala)](n+1)-di-trans,octa-cis-undecaprenyl diphosphate + di-trans,octa-cis-undecaprenyl diphosphate + H(+)</text>
        <dbReference type="Rhea" id="RHEA:23708"/>
        <dbReference type="Rhea" id="RHEA-COMP:9602"/>
        <dbReference type="Rhea" id="RHEA-COMP:9603"/>
        <dbReference type="ChEBI" id="CHEBI:15378"/>
        <dbReference type="ChEBI" id="CHEBI:58405"/>
        <dbReference type="ChEBI" id="CHEBI:60033"/>
        <dbReference type="ChEBI" id="CHEBI:78435"/>
        <dbReference type="EC" id="2.4.99.28"/>
    </reaction>
</comment>
<dbReference type="Gene3D" id="3.40.710.10">
    <property type="entry name" value="DD-peptidase/beta-lactamase superfamily"/>
    <property type="match status" value="1"/>
</dbReference>
<evidence type="ECO:0000256" key="20">
    <source>
        <dbReference type="ARBA" id="ARBA00023251"/>
    </source>
</evidence>
<evidence type="ECO:0000256" key="1">
    <source>
        <dbReference type="ARBA" id="ARBA00004249"/>
    </source>
</evidence>
<dbReference type="Gene3D" id="1.10.3810.10">
    <property type="entry name" value="Biosynthetic peptidoglycan transglycosylase-like"/>
    <property type="match status" value="1"/>
</dbReference>
<organism evidence="29 30">
    <name type="scientific">Desulfonauticus submarinus</name>
    <dbReference type="NCBI Taxonomy" id="206665"/>
    <lineage>
        <taxon>Bacteria</taxon>
        <taxon>Pseudomonadati</taxon>
        <taxon>Thermodesulfobacteriota</taxon>
        <taxon>Desulfovibrionia</taxon>
        <taxon>Desulfovibrionales</taxon>
        <taxon>Desulfonauticaceae</taxon>
        <taxon>Desulfonauticus</taxon>
    </lineage>
</organism>
<dbReference type="GO" id="GO:0046677">
    <property type="term" value="P:response to antibiotic"/>
    <property type="evidence" value="ECO:0007669"/>
    <property type="project" value="UniProtKB-KW"/>
</dbReference>
<keyword evidence="15" id="KW-0133">Cell shape</keyword>
<dbReference type="GO" id="GO:0005886">
    <property type="term" value="C:plasma membrane"/>
    <property type="evidence" value="ECO:0007669"/>
    <property type="project" value="UniProtKB-SubCell"/>
</dbReference>
<feature type="transmembrane region" description="Helical" evidence="27">
    <location>
        <begin position="7"/>
        <end position="29"/>
    </location>
</feature>
<dbReference type="GO" id="GO:0071555">
    <property type="term" value="P:cell wall organization"/>
    <property type="evidence" value="ECO:0007669"/>
    <property type="project" value="UniProtKB-KW"/>
</dbReference>
<dbReference type="InterPro" id="IPR001460">
    <property type="entry name" value="PCN-bd_Tpept"/>
</dbReference>
<evidence type="ECO:0000256" key="14">
    <source>
        <dbReference type="ARBA" id="ARBA00022801"/>
    </source>
</evidence>
<evidence type="ECO:0000256" key="17">
    <source>
        <dbReference type="ARBA" id="ARBA00022984"/>
    </source>
</evidence>
<dbReference type="PROSITE" id="PS50126">
    <property type="entry name" value="S1"/>
    <property type="match status" value="1"/>
</dbReference>
<dbReference type="GO" id="GO:0030288">
    <property type="term" value="C:outer membrane-bounded periplasmic space"/>
    <property type="evidence" value="ECO:0007669"/>
    <property type="project" value="TreeGrafter"/>
</dbReference>
<keyword evidence="7" id="KW-1003">Cell membrane</keyword>
<dbReference type="RefSeq" id="WP_092065243.1">
    <property type="nucleotide sequence ID" value="NZ_FNIN01000006.1"/>
</dbReference>
<comment type="similarity">
    <text evidence="3">In the C-terminal section; belongs to the transpeptidase family.</text>
</comment>
<dbReference type="InterPro" id="IPR023346">
    <property type="entry name" value="Lysozyme-like_dom_sf"/>
</dbReference>
<keyword evidence="8" id="KW-0997">Cell inner membrane</keyword>
<evidence type="ECO:0000256" key="15">
    <source>
        <dbReference type="ARBA" id="ARBA00022960"/>
    </source>
</evidence>
<evidence type="ECO:0000256" key="18">
    <source>
        <dbReference type="ARBA" id="ARBA00022989"/>
    </source>
</evidence>
<evidence type="ECO:0000256" key="22">
    <source>
        <dbReference type="ARBA" id="ARBA00023316"/>
    </source>
</evidence>
<evidence type="ECO:0000256" key="4">
    <source>
        <dbReference type="ARBA" id="ARBA00007739"/>
    </source>
</evidence>
<keyword evidence="12" id="KW-0808">Transferase</keyword>
<dbReference type="FunFam" id="1.10.3810.10:FF:000003">
    <property type="entry name" value="Penicillin-binding protein 1a"/>
    <property type="match status" value="1"/>
</dbReference>
<dbReference type="EC" id="2.4.99.28" evidence="24"/>
<keyword evidence="10" id="KW-0645">Protease</keyword>
<dbReference type="GO" id="GO:0006508">
    <property type="term" value="P:proteolysis"/>
    <property type="evidence" value="ECO:0007669"/>
    <property type="project" value="UniProtKB-KW"/>
</dbReference>
<proteinExistence type="inferred from homology"/>
<keyword evidence="21" id="KW-0511">Multifunctional enzyme</keyword>
<dbReference type="InterPro" id="IPR001264">
    <property type="entry name" value="Glyco_trans_51"/>
</dbReference>
<evidence type="ECO:0000256" key="25">
    <source>
        <dbReference type="ARBA" id="ARBA00049902"/>
    </source>
</evidence>
<evidence type="ECO:0000313" key="29">
    <source>
        <dbReference type="EMBL" id="SDN73999.1"/>
    </source>
</evidence>
<evidence type="ECO:0000256" key="9">
    <source>
        <dbReference type="ARBA" id="ARBA00022645"/>
    </source>
</evidence>
<reference evidence="29 30" key="1">
    <citation type="submission" date="2016-10" db="EMBL/GenBank/DDBJ databases">
        <authorList>
            <person name="de Groot N.N."/>
        </authorList>
    </citation>
    <scope>NUCLEOTIDE SEQUENCE [LARGE SCALE GENOMIC DNA]</scope>
    <source>
        <strain evidence="29 30">DSM 15269</strain>
    </source>
</reference>
<dbReference type="EMBL" id="FNIN01000006">
    <property type="protein sequence ID" value="SDN73999.1"/>
    <property type="molecule type" value="Genomic_DNA"/>
</dbReference>
<dbReference type="Pfam" id="PF00905">
    <property type="entry name" value="Transpeptidase"/>
    <property type="match status" value="1"/>
</dbReference>
<dbReference type="PANTHER" id="PTHR32282">
    <property type="entry name" value="BINDING PROTEIN TRANSPEPTIDASE, PUTATIVE-RELATED"/>
    <property type="match status" value="1"/>
</dbReference>
<dbReference type="OrthoDB" id="9766909at2"/>
<keyword evidence="20" id="KW-0046">Antibiotic resistance</keyword>
<dbReference type="Pfam" id="PF17092">
    <property type="entry name" value="PCB_OB"/>
    <property type="match status" value="1"/>
</dbReference>
<dbReference type="SMART" id="SM00316">
    <property type="entry name" value="S1"/>
    <property type="match status" value="1"/>
</dbReference>
<dbReference type="GO" id="GO:0008360">
    <property type="term" value="P:regulation of cell shape"/>
    <property type="evidence" value="ECO:0007669"/>
    <property type="project" value="UniProtKB-KW"/>
</dbReference>
<comment type="pathway">
    <text evidence="2">Cell wall biogenesis; peptidoglycan biosynthesis.</text>
</comment>
<comment type="pathway">
    <text evidence="26">Glycan biosynthesis.</text>
</comment>
<dbReference type="SUPFAM" id="SSF56601">
    <property type="entry name" value="beta-lactamase/transpeptidase-like"/>
    <property type="match status" value="1"/>
</dbReference>
<keyword evidence="14" id="KW-0378">Hydrolase</keyword>
<dbReference type="SUPFAM" id="SSF50249">
    <property type="entry name" value="Nucleic acid-binding proteins"/>
    <property type="match status" value="1"/>
</dbReference>
<evidence type="ECO:0000256" key="12">
    <source>
        <dbReference type="ARBA" id="ARBA00022679"/>
    </source>
</evidence>
<evidence type="ECO:0000256" key="6">
    <source>
        <dbReference type="ARBA" id="ARBA00018638"/>
    </source>
</evidence>
<evidence type="ECO:0000256" key="5">
    <source>
        <dbReference type="ARBA" id="ARBA00012448"/>
    </source>
</evidence>
<evidence type="ECO:0000256" key="26">
    <source>
        <dbReference type="ARBA" id="ARBA00060592"/>
    </source>
</evidence>
<evidence type="ECO:0000256" key="10">
    <source>
        <dbReference type="ARBA" id="ARBA00022670"/>
    </source>
</evidence>
<evidence type="ECO:0000256" key="3">
    <source>
        <dbReference type="ARBA" id="ARBA00007090"/>
    </source>
</evidence>
<dbReference type="NCBIfam" id="TIGR02074">
    <property type="entry name" value="PBP_1a_fam"/>
    <property type="match status" value="1"/>
</dbReference>
<dbReference type="GO" id="GO:0008658">
    <property type="term" value="F:penicillin binding"/>
    <property type="evidence" value="ECO:0007669"/>
    <property type="project" value="InterPro"/>
</dbReference>
<name>A0A1H0DVA3_9BACT</name>
<dbReference type="STRING" id="206665.SAMN04488516_10617"/>
<dbReference type="EC" id="3.4.16.4" evidence="5"/>
<feature type="domain" description="S1 motif" evidence="28">
    <location>
        <begin position="348"/>
        <end position="429"/>
    </location>
</feature>
<comment type="similarity">
    <text evidence="4">In the N-terminal section; belongs to the glycosyltransferase 51 family.</text>
</comment>
<evidence type="ECO:0000256" key="7">
    <source>
        <dbReference type="ARBA" id="ARBA00022475"/>
    </source>
</evidence>
<accession>A0A1H0DVA3</accession>
<evidence type="ECO:0000259" key="28">
    <source>
        <dbReference type="PROSITE" id="PS50126"/>
    </source>
</evidence>
<dbReference type="UniPathway" id="UPA00219"/>
<dbReference type="InterPro" id="IPR036950">
    <property type="entry name" value="PBP_transglycosylase"/>
</dbReference>
<evidence type="ECO:0000256" key="19">
    <source>
        <dbReference type="ARBA" id="ARBA00023136"/>
    </source>
</evidence>
<keyword evidence="30" id="KW-1185">Reference proteome</keyword>
<keyword evidence="19 27" id="KW-0472">Membrane</keyword>
<comment type="subcellular location">
    <subcellularLocation>
        <location evidence="1">Cell inner membrane</location>
        <topology evidence="1">Single-pass type II membrane protein</topology>
    </subcellularLocation>
</comment>
<evidence type="ECO:0000313" key="30">
    <source>
        <dbReference type="Proteomes" id="UP000199602"/>
    </source>
</evidence>
<keyword evidence="22" id="KW-0961">Cell wall biogenesis/degradation</keyword>
<evidence type="ECO:0000256" key="23">
    <source>
        <dbReference type="ARBA" id="ARBA00034000"/>
    </source>
</evidence>
<evidence type="ECO:0000256" key="11">
    <source>
        <dbReference type="ARBA" id="ARBA00022676"/>
    </source>
</evidence>
<keyword evidence="16" id="KW-0735">Signal-anchor</keyword>
<dbReference type="GO" id="GO:0008955">
    <property type="term" value="F:peptidoglycan glycosyltransferase activity"/>
    <property type="evidence" value="ECO:0007669"/>
    <property type="project" value="UniProtKB-EC"/>
</dbReference>
<evidence type="ECO:0000256" key="8">
    <source>
        <dbReference type="ARBA" id="ARBA00022519"/>
    </source>
</evidence>
<sequence length="778" mass="88150">MKSLKIFIIISLILLFIGISGILFIYFWAQKDLPNFKKITDYNPPLVTTVYTKNGHVLGYFYKEKRFLVSLKEISPWVIKSFLAAEDSHFYEHEGVDIVGIIRAAIKNIEAGTIVQGGSTITQQIIKSLLLSPERSYKRKLKEIILAYRLEKYLNKNEILTIYLNQIYLGHGAYGIEAAARTYFGKHAKDLNLAEAAMLAGLPKAPSKYNPYNHFELAKKRQRYVLKRLKELKWISKKQYDEALNYHLILKSSGDPSWQQGAYYLEEVRRWLINKFGEEKVYKGGLIVQTCADLEHLNAAKNALRKGLIASTKRRGFRGPLKHLSPTEYSNFLSKQIIQPELLIPQSGEWLKVLVIKVKPKGAWVKFGQEQGFIPVESMAWARTPDISKAPEDVPRIKDATKVLKAGDIVYASIQEKKDNLWILSLEQEPEVEGAIFSLDPRTGEVLALVGGYDFFKSQFNRVTQAKRQPGSAFKPIVYSVAIDKGFTPASIILDAPIVYEDKTTNSTWKPENFEGIFFGPTLLRTALVKSRNLVTIRIASKIGIKNIIKRAKLLGIEENFPSDLSICLGSVPVTPWELCRAYTAFARLGTYIEPYLVKEVKNSWGDILYQVTPQIKEALSPDTAYIITYLLQQVVKYGTGWRAKVLKRPVAGKTGTTNNEQDAWFIGFTPYLLTGVYVGFDQVKPMGKYETGSRAASPIWVNYRLAVEPNYPIQDFPKPDNIVMLKIDGQTGKLASPISKEVYLLPFKKGTEPKEISNIPDEFNSNQNKENILKNIF</sequence>
<evidence type="ECO:0000256" key="2">
    <source>
        <dbReference type="ARBA" id="ARBA00004752"/>
    </source>
</evidence>
<evidence type="ECO:0000256" key="13">
    <source>
        <dbReference type="ARBA" id="ARBA00022692"/>
    </source>
</evidence>
<dbReference type="SUPFAM" id="SSF53955">
    <property type="entry name" value="Lysozyme-like"/>
    <property type="match status" value="1"/>
</dbReference>
<dbReference type="InterPro" id="IPR003029">
    <property type="entry name" value="S1_domain"/>
</dbReference>
<dbReference type="AlphaFoldDB" id="A0A1H0DVA3"/>
<evidence type="ECO:0000256" key="21">
    <source>
        <dbReference type="ARBA" id="ARBA00023268"/>
    </source>
</evidence>
<evidence type="ECO:0000256" key="16">
    <source>
        <dbReference type="ARBA" id="ARBA00022968"/>
    </source>
</evidence>
<protein>
    <recommendedName>
        <fullName evidence="6">Penicillin-binding protein 1A</fullName>
        <ecNumber evidence="24">2.4.99.28</ecNumber>
        <ecNumber evidence="5">3.4.16.4</ecNumber>
    </recommendedName>
</protein>
<keyword evidence="11" id="KW-0328">Glycosyltransferase</keyword>
<dbReference type="Proteomes" id="UP000199602">
    <property type="component" value="Unassembled WGS sequence"/>
</dbReference>
<dbReference type="InterPro" id="IPR031376">
    <property type="entry name" value="PCB_OB"/>
</dbReference>
<dbReference type="GO" id="GO:0009002">
    <property type="term" value="F:serine-type D-Ala-D-Ala carboxypeptidase activity"/>
    <property type="evidence" value="ECO:0007669"/>
    <property type="project" value="UniProtKB-EC"/>
</dbReference>
<gene>
    <name evidence="29" type="ORF">SAMN04488516_10617</name>
</gene>
<dbReference type="InterPro" id="IPR012338">
    <property type="entry name" value="Beta-lactam/transpept-like"/>
</dbReference>
<dbReference type="InterPro" id="IPR050396">
    <property type="entry name" value="Glycosyltr_51/Transpeptidase"/>
</dbReference>
<keyword evidence="18 27" id="KW-1133">Transmembrane helix</keyword>
<keyword evidence="9" id="KW-0121">Carboxypeptidase</keyword>
<dbReference type="InterPro" id="IPR012340">
    <property type="entry name" value="NA-bd_OB-fold"/>
</dbReference>